<dbReference type="PANTHER" id="PTHR33248">
    <property type="entry name" value="ZINC ION-BINDING PROTEIN"/>
    <property type="match status" value="1"/>
</dbReference>
<evidence type="ECO:0000313" key="1">
    <source>
        <dbReference type="EMBL" id="EEF45704.1"/>
    </source>
</evidence>
<name>B9RSG6_RICCO</name>
<evidence type="ECO:0008006" key="3">
    <source>
        <dbReference type="Google" id="ProtNLM"/>
    </source>
</evidence>
<reference evidence="2" key="1">
    <citation type="journal article" date="2010" name="Nat. Biotechnol.">
        <title>Draft genome sequence of the oilseed species Ricinus communis.</title>
        <authorList>
            <person name="Chan A.P."/>
            <person name="Crabtree J."/>
            <person name="Zhao Q."/>
            <person name="Lorenzi H."/>
            <person name="Orvis J."/>
            <person name="Puiu D."/>
            <person name="Melake-Berhan A."/>
            <person name="Jones K.M."/>
            <person name="Redman J."/>
            <person name="Chen G."/>
            <person name="Cahoon E.B."/>
            <person name="Gedil M."/>
            <person name="Stanke M."/>
            <person name="Haas B.J."/>
            <person name="Wortman J.R."/>
            <person name="Fraser-Liggett C.M."/>
            <person name="Ravel J."/>
            <person name="Rabinowicz P.D."/>
        </authorList>
    </citation>
    <scope>NUCLEOTIDE SEQUENCE [LARGE SCALE GENOMIC DNA]</scope>
    <source>
        <strain evidence="2">cv. Hale</strain>
    </source>
</reference>
<dbReference type="EMBL" id="EQ973810">
    <property type="protein sequence ID" value="EEF45704.1"/>
    <property type="molecule type" value="Genomic_DNA"/>
</dbReference>
<gene>
    <name evidence="1" type="ORF">RCOM_1243330</name>
</gene>
<organism evidence="1 2">
    <name type="scientific">Ricinus communis</name>
    <name type="common">Castor bean</name>
    <dbReference type="NCBI Taxonomy" id="3988"/>
    <lineage>
        <taxon>Eukaryota</taxon>
        <taxon>Viridiplantae</taxon>
        <taxon>Streptophyta</taxon>
        <taxon>Embryophyta</taxon>
        <taxon>Tracheophyta</taxon>
        <taxon>Spermatophyta</taxon>
        <taxon>Magnoliopsida</taxon>
        <taxon>eudicotyledons</taxon>
        <taxon>Gunneridae</taxon>
        <taxon>Pentapetalae</taxon>
        <taxon>rosids</taxon>
        <taxon>fabids</taxon>
        <taxon>Malpighiales</taxon>
        <taxon>Euphorbiaceae</taxon>
        <taxon>Acalyphoideae</taxon>
        <taxon>Acalypheae</taxon>
        <taxon>Ricinus</taxon>
    </lineage>
</organism>
<proteinExistence type="predicted"/>
<keyword evidence="2" id="KW-1185">Reference proteome</keyword>
<protein>
    <recommendedName>
        <fullName evidence="3">Zinc finger GRF-type domain-containing protein</fullName>
    </recommendedName>
</protein>
<evidence type="ECO:0000313" key="2">
    <source>
        <dbReference type="Proteomes" id="UP000008311"/>
    </source>
</evidence>
<dbReference type="InParanoid" id="B9RSG6"/>
<sequence>MASLSASTASSTRMTNMETYYDGPLKFYTCCNMGLRVKANRWTLWTDNNPRHRFYSCPYYESCGYFEWHDGVVTGRVIDLLNKLRIERK</sequence>
<dbReference type="Proteomes" id="UP000008311">
    <property type="component" value="Unassembled WGS sequence"/>
</dbReference>
<accession>B9RSG6</accession>
<dbReference type="AlphaFoldDB" id="B9RSG6"/>